<protein>
    <recommendedName>
        <fullName evidence="6">Major facilitator superfamily (MFS) profile domain-containing protein</fullName>
    </recommendedName>
</protein>
<dbReference type="Pfam" id="PF07690">
    <property type="entry name" value="MFS_1"/>
    <property type="match status" value="1"/>
</dbReference>
<keyword evidence="2 5" id="KW-0812">Transmembrane</keyword>
<dbReference type="InterPro" id="IPR036259">
    <property type="entry name" value="MFS_trans_sf"/>
</dbReference>
<dbReference type="OrthoDB" id="2985014at2759"/>
<sequence>MKLLQQDIESRPINCDKLWSRQECRLWTVNLFLGTCMLYAARVALPVCATVIAHEYSWNKNDAGTVLSSFFWGYACTQIIAGQVADRVGAEKVLRICTFSWALLTFFTPLLFDLSYATSHPMLFIMLIRSTTGIGQAFHLPSMASLISRHLTSFDKGRILGICLAGSHLGTALAGAVGSILLETFGWRALFHCVGFTSFLWWALLRFMSSSRSQSDAKSDEMKVPLVNSLRKSLSSSSSENAVPWSVLLKHRSFWAAAVAQYCGANAYYTLFSWLPYYFADTYPNAKGVVYNVVPSLAIVITAFFAPFIASTLFLYVHSLTLTRKLMEGISLSAIAVCLLISTQSVSFSSALFTFTLAMAARGFHHGGVSVNPCDLAPNHTGSVFGVFNAFSAITGFIGVYFAGYILHETGSTWAFVFIFTSFQCCIGAIVFSLFGTANRII</sequence>
<gene>
    <name evidence="7" type="ORF">NLS_LOCUS8210</name>
</gene>
<dbReference type="GO" id="GO:0016020">
    <property type="term" value="C:membrane"/>
    <property type="evidence" value="ECO:0007669"/>
    <property type="project" value="UniProtKB-SubCell"/>
</dbReference>
<accession>A0A3P6U0S4</accession>
<feature type="transmembrane region" description="Helical" evidence="5">
    <location>
        <begin position="297"/>
        <end position="317"/>
    </location>
</feature>
<feature type="transmembrane region" description="Helical" evidence="5">
    <location>
        <begin position="159"/>
        <end position="181"/>
    </location>
</feature>
<dbReference type="PANTHER" id="PTHR11662">
    <property type="entry name" value="SOLUTE CARRIER FAMILY 17"/>
    <property type="match status" value="1"/>
</dbReference>
<feature type="transmembrane region" description="Helical" evidence="5">
    <location>
        <begin position="124"/>
        <end position="147"/>
    </location>
</feature>
<dbReference type="InterPro" id="IPR020846">
    <property type="entry name" value="MFS_dom"/>
</dbReference>
<dbReference type="PANTHER" id="PTHR11662:SF279">
    <property type="entry name" value="VOLTAGE-GATED PURINE NUCLEOTIDE UNIPORTER SLC17A9"/>
    <property type="match status" value="1"/>
</dbReference>
<dbReference type="GO" id="GO:0015867">
    <property type="term" value="P:ATP transport"/>
    <property type="evidence" value="ECO:0007669"/>
    <property type="project" value="TreeGrafter"/>
</dbReference>
<dbReference type="InterPro" id="IPR050382">
    <property type="entry name" value="MFS_Na/Anion_cotransporter"/>
</dbReference>
<dbReference type="Proteomes" id="UP000277928">
    <property type="component" value="Unassembled WGS sequence"/>
</dbReference>
<evidence type="ECO:0000256" key="1">
    <source>
        <dbReference type="ARBA" id="ARBA00004141"/>
    </source>
</evidence>
<reference evidence="7 8" key="1">
    <citation type="submission" date="2018-08" db="EMBL/GenBank/DDBJ databases">
        <authorList>
            <person name="Laetsch R D."/>
            <person name="Stevens L."/>
            <person name="Kumar S."/>
            <person name="Blaxter L. M."/>
        </authorList>
    </citation>
    <scope>NUCLEOTIDE SEQUENCE [LARGE SCALE GENOMIC DNA]</scope>
</reference>
<evidence type="ECO:0000256" key="2">
    <source>
        <dbReference type="ARBA" id="ARBA00022692"/>
    </source>
</evidence>
<evidence type="ECO:0000256" key="4">
    <source>
        <dbReference type="ARBA" id="ARBA00023136"/>
    </source>
</evidence>
<dbReference type="EMBL" id="UYRX01000986">
    <property type="protein sequence ID" value="VDK87535.1"/>
    <property type="molecule type" value="Genomic_DNA"/>
</dbReference>
<feature type="transmembrane region" description="Helical" evidence="5">
    <location>
        <begin position="329"/>
        <end position="361"/>
    </location>
</feature>
<dbReference type="PROSITE" id="PS50850">
    <property type="entry name" value="MFS"/>
    <property type="match status" value="1"/>
</dbReference>
<proteinExistence type="predicted"/>
<keyword evidence="4 5" id="KW-0472">Membrane</keyword>
<organism evidence="7 8">
    <name type="scientific">Litomosoides sigmodontis</name>
    <name type="common">Filarial nematode worm</name>
    <dbReference type="NCBI Taxonomy" id="42156"/>
    <lineage>
        <taxon>Eukaryota</taxon>
        <taxon>Metazoa</taxon>
        <taxon>Ecdysozoa</taxon>
        <taxon>Nematoda</taxon>
        <taxon>Chromadorea</taxon>
        <taxon>Rhabditida</taxon>
        <taxon>Spirurina</taxon>
        <taxon>Spiruromorpha</taxon>
        <taxon>Filarioidea</taxon>
        <taxon>Onchocercidae</taxon>
        <taxon>Litomosoides</taxon>
    </lineage>
</organism>
<evidence type="ECO:0000259" key="6">
    <source>
        <dbReference type="PROSITE" id="PS50850"/>
    </source>
</evidence>
<evidence type="ECO:0000256" key="5">
    <source>
        <dbReference type="SAM" id="Phobius"/>
    </source>
</evidence>
<dbReference type="STRING" id="42156.A0A3P6U0S4"/>
<dbReference type="FunFam" id="1.20.1250.20:FF:000059">
    <property type="entry name" value="Solute carrier family 17 member 9"/>
    <property type="match status" value="1"/>
</dbReference>
<dbReference type="InterPro" id="IPR011701">
    <property type="entry name" value="MFS"/>
</dbReference>
<dbReference type="SUPFAM" id="SSF103473">
    <property type="entry name" value="MFS general substrate transporter"/>
    <property type="match status" value="1"/>
</dbReference>
<dbReference type="GO" id="GO:0022857">
    <property type="term" value="F:transmembrane transporter activity"/>
    <property type="evidence" value="ECO:0007669"/>
    <property type="project" value="InterPro"/>
</dbReference>
<feature type="transmembrane region" description="Helical" evidence="5">
    <location>
        <begin position="254"/>
        <end position="277"/>
    </location>
</feature>
<feature type="transmembrane region" description="Helical" evidence="5">
    <location>
        <begin position="27"/>
        <end position="52"/>
    </location>
</feature>
<feature type="transmembrane region" description="Helical" evidence="5">
    <location>
        <begin position="187"/>
        <end position="205"/>
    </location>
</feature>
<comment type="subcellular location">
    <subcellularLocation>
        <location evidence="1">Membrane</location>
        <topology evidence="1">Multi-pass membrane protein</topology>
    </subcellularLocation>
</comment>
<evidence type="ECO:0000256" key="3">
    <source>
        <dbReference type="ARBA" id="ARBA00022989"/>
    </source>
</evidence>
<keyword evidence="8" id="KW-1185">Reference proteome</keyword>
<dbReference type="Gene3D" id="1.20.1250.20">
    <property type="entry name" value="MFS general substrate transporter like domains"/>
    <property type="match status" value="2"/>
</dbReference>
<name>A0A3P6U0S4_LITSI</name>
<feature type="transmembrane region" description="Helical" evidence="5">
    <location>
        <begin position="414"/>
        <end position="435"/>
    </location>
</feature>
<dbReference type="OMA" id="LITFWMP"/>
<feature type="transmembrane region" description="Helical" evidence="5">
    <location>
        <begin position="93"/>
        <end position="112"/>
    </location>
</feature>
<feature type="domain" description="Major facilitator superfamily (MFS) profile" evidence="6">
    <location>
        <begin position="27"/>
        <end position="440"/>
    </location>
</feature>
<feature type="transmembrane region" description="Helical" evidence="5">
    <location>
        <begin position="381"/>
        <end position="407"/>
    </location>
</feature>
<dbReference type="AlphaFoldDB" id="A0A3P6U0S4"/>
<evidence type="ECO:0000313" key="8">
    <source>
        <dbReference type="Proteomes" id="UP000277928"/>
    </source>
</evidence>
<feature type="transmembrane region" description="Helical" evidence="5">
    <location>
        <begin position="64"/>
        <end position="81"/>
    </location>
</feature>
<evidence type="ECO:0000313" key="7">
    <source>
        <dbReference type="EMBL" id="VDK87535.1"/>
    </source>
</evidence>
<keyword evidence="3 5" id="KW-1133">Transmembrane helix</keyword>